<proteinExistence type="predicted"/>
<dbReference type="AlphaFoldDB" id="A0A9D4B8J3"/>
<gene>
    <name evidence="2" type="ORF">KIL84_015056</name>
</gene>
<evidence type="ECO:0000313" key="2">
    <source>
        <dbReference type="EMBL" id="KAH1184440.1"/>
    </source>
</evidence>
<evidence type="ECO:0000256" key="1">
    <source>
        <dbReference type="SAM" id="MobiDB-lite"/>
    </source>
</evidence>
<accession>A0A9D4B8J3</accession>
<organism evidence="2 3">
    <name type="scientific">Mauremys mutica</name>
    <name type="common">yellowpond turtle</name>
    <dbReference type="NCBI Taxonomy" id="74926"/>
    <lineage>
        <taxon>Eukaryota</taxon>
        <taxon>Metazoa</taxon>
        <taxon>Chordata</taxon>
        <taxon>Craniata</taxon>
        <taxon>Vertebrata</taxon>
        <taxon>Euteleostomi</taxon>
        <taxon>Archelosauria</taxon>
        <taxon>Testudinata</taxon>
        <taxon>Testudines</taxon>
        <taxon>Cryptodira</taxon>
        <taxon>Durocryptodira</taxon>
        <taxon>Testudinoidea</taxon>
        <taxon>Geoemydidae</taxon>
        <taxon>Geoemydinae</taxon>
        <taxon>Mauremys</taxon>
    </lineage>
</organism>
<reference evidence="2" key="1">
    <citation type="submission" date="2021-09" db="EMBL/GenBank/DDBJ databases">
        <title>The genome of Mauremys mutica provides insights into the evolution of semi-aquatic lifestyle.</title>
        <authorList>
            <person name="Gong S."/>
            <person name="Gao Y."/>
        </authorList>
    </citation>
    <scope>NUCLEOTIDE SEQUENCE</scope>
    <source>
        <strain evidence="2">MM-2020</strain>
        <tissue evidence="2">Muscle</tissue>
    </source>
</reference>
<feature type="region of interest" description="Disordered" evidence="1">
    <location>
        <begin position="81"/>
        <end position="103"/>
    </location>
</feature>
<dbReference type="EMBL" id="JAHDVG010000465">
    <property type="protein sequence ID" value="KAH1184440.1"/>
    <property type="molecule type" value="Genomic_DNA"/>
</dbReference>
<evidence type="ECO:0000313" key="3">
    <source>
        <dbReference type="Proteomes" id="UP000827986"/>
    </source>
</evidence>
<keyword evidence="3" id="KW-1185">Reference proteome</keyword>
<sequence length="103" mass="11458">MEKQRCEKAGREQGLTSLVRDTCCFSNKSLLIASSPSCSQDQYEPLLCVSSTKFCLLLLTQSPDSHVSGATVSTMEPVIQNAHYTEPKRSKRNGWHLHKESSV</sequence>
<comment type="caution">
    <text evidence="2">The sequence shown here is derived from an EMBL/GenBank/DDBJ whole genome shotgun (WGS) entry which is preliminary data.</text>
</comment>
<protein>
    <submittedName>
        <fullName evidence="2">Uncharacterized protein</fullName>
    </submittedName>
</protein>
<dbReference type="Proteomes" id="UP000827986">
    <property type="component" value="Unassembled WGS sequence"/>
</dbReference>
<name>A0A9D4B8J3_9SAUR</name>